<dbReference type="RefSeq" id="WP_218995028.1">
    <property type="nucleotide sequence ID" value="NZ_JAHVXU010000002.1"/>
</dbReference>
<dbReference type="EMBL" id="JAHVXZ010000002">
    <property type="protein sequence ID" value="MBW1256741.1"/>
    <property type="molecule type" value="Genomic_DNA"/>
</dbReference>
<evidence type="ECO:0000313" key="2">
    <source>
        <dbReference type="EMBL" id="MBW1256741.1"/>
    </source>
</evidence>
<proteinExistence type="predicted"/>
<protein>
    <recommendedName>
        <fullName evidence="4">Inner membrane protein</fullName>
    </recommendedName>
</protein>
<evidence type="ECO:0000256" key="1">
    <source>
        <dbReference type="SAM" id="Phobius"/>
    </source>
</evidence>
<evidence type="ECO:0008006" key="4">
    <source>
        <dbReference type="Google" id="ProtNLM"/>
    </source>
</evidence>
<feature type="transmembrane region" description="Helical" evidence="1">
    <location>
        <begin position="84"/>
        <end position="104"/>
    </location>
</feature>
<sequence>MLNHLKISLYLSKKVTAKIIQANGEQLESIKYEMTDEMEVPIGWHTMGLPLIASVMLTLISFSIPQLSLWLFVYDLMGWQKHTVFIGIVATAAIYSITLFPTMMMISRGAYLALKLYLSLMLFTLLLASLFLLFAIISLMSGNNPYLLSFSGALLSVGLSLIALKCLNSQMFYKSCAFFLHNRAWRKQIKVRRKINHPYTIK</sequence>
<accession>A0ABS6VBP7</accession>
<feature type="transmembrane region" description="Helical" evidence="1">
    <location>
        <begin position="42"/>
        <end position="64"/>
    </location>
</feature>
<gene>
    <name evidence="2" type="ORF">KYI95_05920</name>
</gene>
<reference evidence="2 3" key="1">
    <citation type="submission" date="2021-07" db="EMBL/GenBank/DDBJ databases">
        <title>A novel phosphonate cluster across the Pantoea species complex is important for pathogenicity in onion.</title>
        <authorList>
            <person name="Zhao M."/>
            <person name="Stice S."/>
            <person name="Shin G.Y."/>
            <person name="Coutinho T."/>
            <person name="Gitaitis R."/>
            <person name="Kvitko B."/>
            <person name="Dutta B."/>
        </authorList>
    </citation>
    <scope>NUCLEOTIDE SEQUENCE [LARGE SCALE GENOMIC DNA]</scope>
    <source>
        <strain evidence="2 3">BD 382</strain>
    </source>
</reference>
<keyword evidence="1" id="KW-1133">Transmembrane helix</keyword>
<keyword evidence="3" id="KW-1185">Reference proteome</keyword>
<feature type="transmembrane region" description="Helical" evidence="1">
    <location>
        <begin position="116"/>
        <end position="140"/>
    </location>
</feature>
<dbReference type="Proteomes" id="UP001197236">
    <property type="component" value="Unassembled WGS sequence"/>
</dbReference>
<comment type="caution">
    <text evidence="2">The sequence shown here is derived from an EMBL/GenBank/DDBJ whole genome shotgun (WGS) entry which is preliminary data.</text>
</comment>
<organism evidence="2 3">
    <name type="scientific">Pantoea allii</name>
    <dbReference type="NCBI Taxonomy" id="574096"/>
    <lineage>
        <taxon>Bacteria</taxon>
        <taxon>Pseudomonadati</taxon>
        <taxon>Pseudomonadota</taxon>
        <taxon>Gammaproteobacteria</taxon>
        <taxon>Enterobacterales</taxon>
        <taxon>Erwiniaceae</taxon>
        <taxon>Pantoea</taxon>
    </lineage>
</organism>
<name>A0ABS6VBP7_9GAMM</name>
<keyword evidence="1" id="KW-0472">Membrane</keyword>
<evidence type="ECO:0000313" key="3">
    <source>
        <dbReference type="Proteomes" id="UP001197236"/>
    </source>
</evidence>
<feature type="transmembrane region" description="Helical" evidence="1">
    <location>
        <begin position="146"/>
        <end position="164"/>
    </location>
</feature>
<keyword evidence="1" id="KW-0812">Transmembrane</keyword>